<evidence type="ECO:0000256" key="2">
    <source>
        <dbReference type="ARBA" id="ARBA00013276"/>
    </source>
</evidence>
<evidence type="ECO:0000256" key="6">
    <source>
        <dbReference type="ARBA" id="ARBA00023157"/>
    </source>
</evidence>
<keyword evidence="3" id="KW-0719">Serine esterase</keyword>
<keyword evidence="5" id="KW-0531">Neurotransmitter degradation</keyword>
<keyword evidence="6" id="KW-1015">Disulfide bond</keyword>
<sequence>MRRWPLVLLSLNCLTLVGSRVSTKPWHYDKAARMKAREQRELPHTFVKAGLIRGTRAQVNSRPIDVYYAIPFALPPVGPFRFRKPVPVKRWKGILDATRPGPPCTQKDVQVNQFYSRDSVNSTEDCLHLNVFTAARYCFSQNLLHCGSKPVIVFLHGGGFQNGGNSDFVLDSKHLAVMGDVVVVIPNYRLNVFGFLNGNVTEEVPGNMGLYDQILALEWIQKNIASFGGDPRRVTVFGQGAGAVSTGYHLISPMSRGLFKRAILQSGSPYWKLPDNTFTGKMKVQQLALELGCDEYIVRGQVLAYPREVMKCLRRIPSHTLYEAMAKVFGSEGSTMIPSYFNELLPNEPITSCEKGHYENNVDVLVGTVTDEGTLPVDQFFWKLFALDSFFSVPVSDIWFYASLFFQSVLGRSVEPVRGLYADTNGDNSSTSAKDAVEAVAAAVGDFGVVCPSSYFADSYSKRGNRVWLYQFDHRPSYSASPEWTGVVHGDDVGFALGYPLWQKSSTEEEKLLSRRVIRIYAHFAHTGQPPTVNGDVWHPYTTNKPHYLQITAKNYTVHKSSMRPGYCEFWRAYLLPKKL</sequence>
<dbReference type="KEGG" id="goe:114828105"/>
<feature type="chain" id="PRO_5042618150" description="acetylcholinesterase" evidence="9">
    <location>
        <begin position="20"/>
        <end position="580"/>
    </location>
</feature>
<dbReference type="Proteomes" id="UP000694867">
    <property type="component" value="Unplaced"/>
</dbReference>
<dbReference type="GO" id="GO:0019695">
    <property type="term" value="P:choline metabolic process"/>
    <property type="evidence" value="ECO:0007669"/>
    <property type="project" value="TreeGrafter"/>
</dbReference>
<dbReference type="FunFam" id="3.40.50.1820:FF:000029">
    <property type="entry name" value="Acetylcholinesterase"/>
    <property type="match status" value="1"/>
</dbReference>
<reference evidence="12" key="1">
    <citation type="submission" date="2025-08" db="UniProtKB">
        <authorList>
            <consortium name="RefSeq"/>
        </authorList>
    </citation>
    <scope>IDENTIFICATION</scope>
</reference>
<dbReference type="InterPro" id="IPR000997">
    <property type="entry name" value="Cholinesterase"/>
</dbReference>
<dbReference type="GO" id="GO:0003990">
    <property type="term" value="F:acetylcholinesterase activity"/>
    <property type="evidence" value="ECO:0007669"/>
    <property type="project" value="UniProtKB-EC"/>
</dbReference>
<keyword evidence="11" id="KW-1185">Reference proteome</keyword>
<dbReference type="Gene3D" id="3.40.50.1820">
    <property type="entry name" value="alpha/beta hydrolase"/>
    <property type="match status" value="1"/>
</dbReference>
<dbReference type="RefSeq" id="XP_028966751.1">
    <property type="nucleotide sequence ID" value="XM_029110918.1"/>
</dbReference>
<keyword evidence="4" id="KW-0378">Hydrolase</keyword>
<evidence type="ECO:0000313" key="12">
    <source>
        <dbReference type="RefSeq" id="XP_028966751.1"/>
    </source>
</evidence>
<dbReference type="GO" id="GO:0005886">
    <property type="term" value="C:plasma membrane"/>
    <property type="evidence" value="ECO:0007669"/>
    <property type="project" value="TreeGrafter"/>
</dbReference>
<feature type="domain" description="Carboxylesterase type B" evidence="10">
    <location>
        <begin position="46"/>
        <end position="571"/>
    </location>
</feature>
<dbReference type="PRINTS" id="PR00878">
    <property type="entry name" value="CHOLNESTRASE"/>
</dbReference>
<keyword evidence="9" id="KW-0732">Signal</keyword>
<dbReference type="InterPro" id="IPR002018">
    <property type="entry name" value="CarbesteraseB"/>
</dbReference>
<dbReference type="GeneID" id="114828105"/>
<dbReference type="PANTHER" id="PTHR43918">
    <property type="entry name" value="ACETYLCHOLINESTERASE"/>
    <property type="match status" value="1"/>
</dbReference>
<dbReference type="AlphaFoldDB" id="A0AAJ7WH00"/>
<dbReference type="InterPro" id="IPR050654">
    <property type="entry name" value="AChE-related_enzymes"/>
</dbReference>
<organism evidence="11 12">
    <name type="scientific">Galendromus occidentalis</name>
    <name type="common">western predatory mite</name>
    <dbReference type="NCBI Taxonomy" id="34638"/>
    <lineage>
        <taxon>Eukaryota</taxon>
        <taxon>Metazoa</taxon>
        <taxon>Ecdysozoa</taxon>
        <taxon>Arthropoda</taxon>
        <taxon>Chelicerata</taxon>
        <taxon>Arachnida</taxon>
        <taxon>Acari</taxon>
        <taxon>Parasitiformes</taxon>
        <taxon>Mesostigmata</taxon>
        <taxon>Gamasina</taxon>
        <taxon>Phytoseioidea</taxon>
        <taxon>Phytoseiidae</taxon>
        <taxon>Typhlodrominae</taxon>
        <taxon>Galendromus</taxon>
    </lineage>
</organism>
<evidence type="ECO:0000256" key="4">
    <source>
        <dbReference type="ARBA" id="ARBA00022801"/>
    </source>
</evidence>
<dbReference type="GO" id="GO:0006581">
    <property type="term" value="P:acetylcholine catabolic process"/>
    <property type="evidence" value="ECO:0007669"/>
    <property type="project" value="TreeGrafter"/>
</dbReference>
<evidence type="ECO:0000313" key="11">
    <source>
        <dbReference type="Proteomes" id="UP000694867"/>
    </source>
</evidence>
<dbReference type="InterPro" id="IPR029058">
    <property type="entry name" value="AB_hydrolase_fold"/>
</dbReference>
<evidence type="ECO:0000256" key="8">
    <source>
        <dbReference type="ARBA" id="ARBA00048484"/>
    </source>
</evidence>
<comment type="similarity">
    <text evidence="1">Belongs to the type-B carboxylesterase/lipase family.</text>
</comment>
<gene>
    <name evidence="12" type="primary">LOC114828105</name>
</gene>
<evidence type="ECO:0000256" key="5">
    <source>
        <dbReference type="ARBA" id="ARBA00022867"/>
    </source>
</evidence>
<feature type="signal peptide" evidence="9">
    <location>
        <begin position="1"/>
        <end position="19"/>
    </location>
</feature>
<evidence type="ECO:0000256" key="1">
    <source>
        <dbReference type="ARBA" id="ARBA00005964"/>
    </source>
</evidence>
<evidence type="ECO:0000259" key="10">
    <source>
        <dbReference type="Pfam" id="PF00135"/>
    </source>
</evidence>
<dbReference type="SUPFAM" id="SSF53474">
    <property type="entry name" value="alpha/beta-Hydrolases"/>
    <property type="match status" value="1"/>
</dbReference>
<keyword evidence="7" id="KW-0325">Glycoprotein</keyword>
<proteinExistence type="inferred from homology"/>
<evidence type="ECO:0000256" key="7">
    <source>
        <dbReference type="ARBA" id="ARBA00023180"/>
    </source>
</evidence>
<evidence type="ECO:0000256" key="9">
    <source>
        <dbReference type="SAM" id="SignalP"/>
    </source>
</evidence>
<dbReference type="Pfam" id="PF00135">
    <property type="entry name" value="COesterase"/>
    <property type="match status" value="1"/>
</dbReference>
<accession>A0AAJ7WH00</accession>
<dbReference type="EC" id="3.1.1.7" evidence="2"/>
<evidence type="ECO:0000256" key="3">
    <source>
        <dbReference type="ARBA" id="ARBA00022487"/>
    </source>
</evidence>
<comment type="catalytic activity">
    <reaction evidence="8">
        <text>acetylcholine + H2O = choline + acetate + H(+)</text>
        <dbReference type="Rhea" id="RHEA:17561"/>
        <dbReference type="ChEBI" id="CHEBI:15354"/>
        <dbReference type="ChEBI" id="CHEBI:15355"/>
        <dbReference type="ChEBI" id="CHEBI:15377"/>
        <dbReference type="ChEBI" id="CHEBI:15378"/>
        <dbReference type="ChEBI" id="CHEBI:30089"/>
        <dbReference type="EC" id="3.1.1.7"/>
    </reaction>
</comment>
<protein>
    <recommendedName>
        <fullName evidence="2">acetylcholinesterase</fullName>
        <ecNumber evidence="2">3.1.1.7</ecNumber>
    </recommendedName>
</protein>
<name>A0AAJ7WH00_9ACAR</name>
<dbReference type="PANTHER" id="PTHR43918:SF4">
    <property type="entry name" value="CARBOXYLIC ESTER HYDROLASE"/>
    <property type="match status" value="1"/>
</dbReference>
<dbReference type="GO" id="GO:0005615">
    <property type="term" value="C:extracellular space"/>
    <property type="evidence" value="ECO:0007669"/>
    <property type="project" value="TreeGrafter"/>
</dbReference>